<dbReference type="PROSITE" id="PS00428">
    <property type="entry name" value="FTSW_RODA_SPOVE"/>
    <property type="match status" value="1"/>
</dbReference>
<accession>A0A4R9K0L2</accession>
<keyword evidence="8 16" id="KW-0472">Membrane</keyword>
<dbReference type="Pfam" id="PF01098">
    <property type="entry name" value="FTSW_RODA_SPOVE"/>
    <property type="match status" value="1"/>
</dbReference>
<dbReference type="PANTHER" id="PTHR30474:SF2">
    <property type="entry name" value="PEPTIDOGLYCAN GLYCOSYLTRANSFERASE FTSW-RELATED"/>
    <property type="match status" value="1"/>
</dbReference>
<feature type="transmembrane region" description="Helical" evidence="16">
    <location>
        <begin position="21"/>
        <end position="40"/>
    </location>
</feature>
<dbReference type="GO" id="GO:0008955">
    <property type="term" value="F:peptidoglycan glycosyltransferase activity"/>
    <property type="evidence" value="ECO:0007669"/>
    <property type="project" value="UniProtKB-EC"/>
</dbReference>
<dbReference type="GO" id="GO:0005886">
    <property type="term" value="C:plasma membrane"/>
    <property type="evidence" value="ECO:0007669"/>
    <property type="project" value="TreeGrafter"/>
</dbReference>
<feature type="transmembrane region" description="Helical" evidence="16">
    <location>
        <begin position="287"/>
        <end position="307"/>
    </location>
</feature>
<dbReference type="InterPro" id="IPR018365">
    <property type="entry name" value="Cell_cycle_FtsW-rel_CS"/>
</dbReference>
<keyword evidence="5" id="KW-0133">Cell shape</keyword>
<name>A0A4R9K0L2_9LEPT</name>
<evidence type="ECO:0000256" key="15">
    <source>
        <dbReference type="ARBA" id="ARBA00049902"/>
    </source>
</evidence>
<reference evidence="17" key="1">
    <citation type="journal article" date="2019" name="PLoS Negl. Trop. Dis.">
        <title>Revisiting the worldwide diversity of Leptospira species in the environment.</title>
        <authorList>
            <person name="Vincent A.T."/>
            <person name="Schiettekatte O."/>
            <person name="Bourhy P."/>
            <person name="Veyrier F.J."/>
            <person name="Picardeau M."/>
        </authorList>
    </citation>
    <scope>NUCLEOTIDE SEQUENCE [LARGE SCALE GENOMIC DNA]</scope>
    <source>
        <strain evidence="17">201702476</strain>
    </source>
</reference>
<evidence type="ECO:0000256" key="6">
    <source>
        <dbReference type="ARBA" id="ARBA00022984"/>
    </source>
</evidence>
<gene>
    <name evidence="17" type="ORF">EHQ58_14500</name>
</gene>
<dbReference type="GO" id="GO:0015648">
    <property type="term" value="F:lipid-linked peptidoglycan transporter activity"/>
    <property type="evidence" value="ECO:0007669"/>
    <property type="project" value="TreeGrafter"/>
</dbReference>
<comment type="subcellular location">
    <subcellularLocation>
        <location evidence="1">Membrane</location>
        <topology evidence="1">Multi-pass membrane protein</topology>
    </subcellularLocation>
</comment>
<evidence type="ECO:0000256" key="2">
    <source>
        <dbReference type="ARBA" id="ARBA00022676"/>
    </source>
</evidence>
<evidence type="ECO:0000313" key="18">
    <source>
        <dbReference type="Proteomes" id="UP000297693"/>
    </source>
</evidence>
<feature type="transmembrane region" description="Helical" evidence="16">
    <location>
        <begin position="181"/>
        <end position="198"/>
    </location>
</feature>
<evidence type="ECO:0000313" key="17">
    <source>
        <dbReference type="EMBL" id="TGL57559.1"/>
    </source>
</evidence>
<keyword evidence="18" id="KW-1185">Reference proteome</keyword>
<evidence type="ECO:0000256" key="11">
    <source>
        <dbReference type="ARBA" id="ARBA00038053"/>
    </source>
</evidence>
<evidence type="ECO:0000256" key="16">
    <source>
        <dbReference type="SAM" id="Phobius"/>
    </source>
</evidence>
<comment type="similarity">
    <text evidence="11">Belongs to the SEDS family. FtsW subfamily.</text>
</comment>
<evidence type="ECO:0000256" key="1">
    <source>
        <dbReference type="ARBA" id="ARBA00004141"/>
    </source>
</evidence>
<sequence length="382" mass="43421">MTMFQSFGQFFKYGNKKIDLPFLYAIFILFGFGVIIMFSASVIPAEREFADPYYYLKKQLVWGGVGILFFLVFIQVPYQILVKFSFPFCLFSILLLISVFIPGVGKSVGTTYGRNFNRWIQIGGFQIQPSEFSKISLLLFLSLFFQTFDPKNIKWTRKTLISIFTISSILILIVIEPAFGTTVEILTVIFFFVIMTGFPMKRILLLSIATLPLLFVLVTQVGYRKKRLEIWLDPYKYRFDEGHQLVTSFRAFFDGGTLGKPIGSGYSHRYLAYSHTDFVLASFVEDFGFLGFSIFLAVVLFLLLRIYSLLQKVKDKLGFYLGTGILLLLAIQFLINLYVVTGLFPVTGISLPFLSYGGSSLITIFILMGILANITKSENLAL</sequence>
<feature type="transmembrane region" description="Helical" evidence="16">
    <location>
        <begin position="203"/>
        <end position="223"/>
    </location>
</feature>
<dbReference type="GO" id="GO:0008360">
    <property type="term" value="P:regulation of cell shape"/>
    <property type="evidence" value="ECO:0007669"/>
    <property type="project" value="UniProtKB-KW"/>
</dbReference>
<evidence type="ECO:0000256" key="9">
    <source>
        <dbReference type="ARBA" id="ARBA00032370"/>
    </source>
</evidence>
<dbReference type="EC" id="2.4.99.28" evidence="14"/>
<evidence type="ECO:0000256" key="7">
    <source>
        <dbReference type="ARBA" id="ARBA00022989"/>
    </source>
</evidence>
<keyword evidence="7 16" id="KW-1133">Transmembrane helix</keyword>
<proteinExistence type="inferred from homology"/>
<keyword evidence="17" id="KW-0131">Cell cycle</keyword>
<evidence type="ECO:0000256" key="5">
    <source>
        <dbReference type="ARBA" id="ARBA00022960"/>
    </source>
</evidence>
<evidence type="ECO:0000256" key="8">
    <source>
        <dbReference type="ARBA" id="ARBA00023136"/>
    </source>
</evidence>
<organism evidence="17 18">
    <name type="scientific">Leptospira ognonensis</name>
    <dbReference type="NCBI Taxonomy" id="2484945"/>
    <lineage>
        <taxon>Bacteria</taxon>
        <taxon>Pseudomonadati</taxon>
        <taxon>Spirochaetota</taxon>
        <taxon>Spirochaetia</taxon>
        <taxon>Leptospirales</taxon>
        <taxon>Leptospiraceae</taxon>
        <taxon>Leptospira</taxon>
    </lineage>
</organism>
<evidence type="ECO:0000256" key="14">
    <source>
        <dbReference type="ARBA" id="ARBA00044770"/>
    </source>
</evidence>
<evidence type="ECO:0000256" key="3">
    <source>
        <dbReference type="ARBA" id="ARBA00022679"/>
    </source>
</evidence>
<dbReference type="OrthoDB" id="9768187at2"/>
<feature type="transmembrane region" description="Helical" evidence="16">
    <location>
        <begin position="85"/>
        <end position="105"/>
    </location>
</feature>
<keyword evidence="3" id="KW-0808">Transferase</keyword>
<keyword evidence="17" id="KW-0132">Cell division</keyword>
<dbReference type="GO" id="GO:0051301">
    <property type="term" value="P:cell division"/>
    <property type="evidence" value="ECO:0007669"/>
    <property type="project" value="UniProtKB-KW"/>
</dbReference>
<dbReference type="InterPro" id="IPR001182">
    <property type="entry name" value="FtsW/RodA"/>
</dbReference>
<keyword evidence="4 16" id="KW-0812">Transmembrane</keyword>
<feature type="transmembrane region" description="Helical" evidence="16">
    <location>
        <begin position="353"/>
        <end position="374"/>
    </location>
</feature>
<feature type="transmembrane region" description="Helical" evidence="16">
    <location>
        <begin position="60"/>
        <end position="78"/>
    </location>
</feature>
<dbReference type="Proteomes" id="UP000297693">
    <property type="component" value="Unassembled WGS sequence"/>
</dbReference>
<dbReference type="AlphaFoldDB" id="A0A4R9K0L2"/>
<dbReference type="EMBL" id="RQGD01000035">
    <property type="protein sequence ID" value="TGL57559.1"/>
    <property type="molecule type" value="Genomic_DNA"/>
</dbReference>
<comment type="catalytic activity">
    <reaction evidence="15">
        <text>[GlcNAc-(1-&gt;4)-Mur2Ac(oyl-L-Ala-gamma-D-Glu-L-Lys-D-Ala-D-Ala)](n)-di-trans,octa-cis-undecaprenyl diphosphate + beta-D-GlcNAc-(1-&gt;4)-Mur2Ac(oyl-L-Ala-gamma-D-Glu-L-Lys-D-Ala-D-Ala)-di-trans,octa-cis-undecaprenyl diphosphate = [GlcNAc-(1-&gt;4)-Mur2Ac(oyl-L-Ala-gamma-D-Glu-L-Lys-D-Ala-D-Ala)](n+1)-di-trans,octa-cis-undecaprenyl diphosphate + di-trans,octa-cis-undecaprenyl diphosphate + H(+)</text>
        <dbReference type="Rhea" id="RHEA:23708"/>
        <dbReference type="Rhea" id="RHEA-COMP:9602"/>
        <dbReference type="Rhea" id="RHEA-COMP:9603"/>
        <dbReference type="ChEBI" id="CHEBI:15378"/>
        <dbReference type="ChEBI" id="CHEBI:58405"/>
        <dbReference type="ChEBI" id="CHEBI:60033"/>
        <dbReference type="ChEBI" id="CHEBI:78435"/>
        <dbReference type="EC" id="2.4.99.28"/>
    </reaction>
</comment>
<feature type="transmembrane region" description="Helical" evidence="16">
    <location>
        <begin position="319"/>
        <end position="341"/>
    </location>
</feature>
<protein>
    <recommendedName>
        <fullName evidence="12">Probable peptidoglycan glycosyltransferase FtsW</fullName>
        <ecNumber evidence="14">2.4.99.28</ecNumber>
    </recommendedName>
    <alternativeName>
        <fullName evidence="13">Cell division protein FtsW</fullName>
    </alternativeName>
    <alternativeName>
        <fullName evidence="10">Cell wall polymerase</fullName>
    </alternativeName>
    <alternativeName>
        <fullName evidence="9">Peptidoglycan polymerase</fullName>
    </alternativeName>
</protein>
<dbReference type="GO" id="GO:0009252">
    <property type="term" value="P:peptidoglycan biosynthetic process"/>
    <property type="evidence" value="ECO:0007669"/>
    <property type="project" value="UniProtKB-KW"/>
</dbReference>
<keyword evidence="2" id="KW-0328">Glycosyltransferase</keyword>
<comment type="caution">
    <text evidence="17">The sequence shown here is derived from an EMBL/GenBank/DDBJ whole genome shotgun (WGS) entry which is preliminary data.</text>
</comment>
<evidence type="ECO:0000256" key="4">
    <source>
        <dbReference type="ARBA" id="ARBA00022692"/>
    </source>
</evidence>
<dbReference type="GO" id="GO:0032153">
    <property type="term" value="C:cell division site"/>
    <property type="evidence" value="ECO:0007669"/>
    <property type="project" value="TreeGrafter"/>
</dbReference>
<evidence type="ECO:0000256" key="12">
    <source>
        <dbReference type="ARBA" id="ARBA00041185"/>
    </source>
</evidence>
<feature type="transmembrane region" description="Helical" evidence="16">
    <location>
        <begin position="157"/>
        <end position="175"/>
    </location>
</feature>
<keyword evidence="6" id="KW-0573">Peptidoglycan synthesis</keyword>
<dbReference type="PANTHER" id="PTHR30474">
    <property type="entry name" value="CELL CYCLE PROTEIN"/>
    <property type="match status" value="1"/>
</dbReference>
<evidence type="ECO:0000256" key="10">
    <source>
        <dbReference type="ARBA" id="ARBA00033270"/>
    </source>
</evidence>
<evidence type="ECO:0000256" key="13">
    <source>
        <dbReference type="ARBA" id="ARBA00041418"/>
    </source>
</evidence>